<organism evidence="1 2">
    <name type="scientific">Pectobacterium cacticida</name>
    <dbReference type="NCBI Taxonomy" id="69221"/>
    <lineage>
        <taxon>Bacteria</taxon>
        <taxon>Pseudomonadati</taxon>
        <taxon>Pseudomonadota</taxon>
        <taxon>Gammaproteobacteria</taxon>
        <taxon>Enterobacterales</taxon>
        <taxon>Pectobacteriaceae</taxon>
        <taxon>Pectobacterium</taxon>
    </lineage>
</organism>
<name>A0ABZ2GDU5_9GAMM</name>
<dbReference type="RefSeq" id="WP_264496134.1">
    <property type="nucleotide sequence ID" value="NZ_CP109947.1"/>
</dbReference>
<gene>
    <name evidence="1" type="ORF">QNA12_07930</name>
</gene>
<accession>A0ABZ2GDU5</accession>
<evidence type="ECO:0000313" key="1">
    <source>
        <dbReference type="EMBL" id="WWO39885.1"/>
    </source>
</evidence>
<evidence type="ECO:0000313" key="2">
    <source>
        <dbReference type="Proteomes" id="UP001379444"/>
    </source>
</evidence>
<sequence>MATIYSECDFYLEIVNYLEMVNYLKNTFFILKAAIRFTLYPIDSRVTTEFHRPLLLSGAQA</sequence>
<dbReference type="EMBL" id="CP125967">
    <property type="protein sequence ID" value="WWO39885.1"/>
    <property type="molecule type" value="Genomic_DNA"/>
</dbReference>
<proteinExistence type="predicted"/>
<protein>
    <submittedName>
        <fullName evidence="1">Uncharacterized protein</fullName>
    </submittedName>
</protein>
<reference evidence="1 2" key="1">
    <citation type="journal article" date="2024" name="Front. Plant Sci.">
        <title>Comprehensive phenomic and genomic studies of the species, Pectobacterium cacticida and proposal for reclassification as Alcorniella cacticida comb. nov.</title>
        <authorList>
            <person name="Jonca J."/>
            <person name="Pirhonen M."/>
            <person name="Waleron M.M."/>
            <person name="Gawor J."/>
            <person name="Mrozik A."/>
            <person name="Smoktunowicz M."/>
            <person name="Waleron K."/>
            <person name="Waleron M."/>
        </authorList>
    </citation>
    <scope>NUCLEOTIDE SEQUENCE [LARGE SCALE GENOMIC DNA]</scope>
    <source>
        <strain evidence="1 2">DPMP6</strain>
    </source>
</reference>
<dbReference type="Proteomes" id="UP001379444">
    <property type="component" value="Chromosome"/>
</dbReference>
<keyword evidence="2" id="KW-1185">Reference proteome</keyword>